<gene>
    <name evidence="8" type="ORF">BKA67DRAFT_535956</name>
</gene>
<comment type="similarity">
    <text evidence="2">Belongs to the paxM FAD-dependent monooxygenase family.</text>
</comment>
<organism evidence="8 9">
    <name type="scientific">Truncatella angustata</name>
    <dbReference type="NCBI Taxonomy" id="152316"/>
    <lineage>
        <taxon>Eukaryota</taxon>
        <taxon>Fungi</taxon>
        <taxon>Dikarya</taxon>
        <taxon>Ascomycota</taxon>
        <taxon>Pezizomycotina</taxon>
        <taxon>Sordariomycetes</taxon>
        <taxon>Xylariomycetidae</taxon>
        <taxon>Amphisphaeriales</taxon>
        <taxon>Sporocadaceae</taxon>
        <taxon>Truncatella</taxon>
    </lineage>
</organism>
<feature type="domain" description="FAD-binding" evidence="7">
    <location>
        <begin position="4"/>
        <end position="353"/>
    </location>
</feature>
<dbReference type="PANTHER" id="PTHR13789:SF215">
    <property type="entry name" value="FAD-BINDING DOMAIN-CONTAINING PROTEIN-RELATED"/>
    <property type="match status" value="1"/>
</dbReference>
<dbReference type="InterPro" id="IPR050493">
    <property type="entry name" value="FAD-dep_Monooxygenase_BioMet"/>
</dbReference>
<comment type="caution">
    <text evidence="8">The sequence shown here is derived from an EMBL/GenBank/DDBJ whole genome shotgun (WGS) entry which is preliminary data.</text>
</comment>
<evidence type="ECO:0000256" key="3">
    <source>
        <dbReference type="ARBA" id="ARBA00022630"/>
    </source>
</evidence>
<dbReference type="Proteomes" id="UP000758603">
    <property type="component" value="Unassembled WGS sequence"/>
</dbReference>
<name>A0A9P8UMG5_9PEZI</name>
<dbReference type="GO" id="GO:0004497">
    <property type="term" value="F:monooxygenase activity"/>
    <property type="evidence" value="ECO:0007669"/>
    <property type="project" value="UniProtKB-KW"/>
</dbReference>
<dbReference type="GO" id="GO:0071949">
    <property type="term" value="F:FAD binding"/>
    <property type="evidence" value="ECO:0007669"/>
    <property type="project" value="InterPro"/>
</dbReference>
<reference evidence="8" key="1">
    <citation type="journal article" date="2021" name="Nat. Commun.">
        <title>Genetic determinants of endophytism in the Arabidopsis root mycobiome.</title>
        <authorList>
            <person name="Mesny F."/>
            <person name="Miyauchi S."/>
            <person name="Thiergart T."/>
            <person name="Pickel B."/>
            <person name="Atanasova L."/>
            <person name="Karlsson M."/>
            <person name="Huettel B."/>
            <person name="Barry K.W."/>
            <person name="Haridas S."/>
            <person name="Chen C."/>
            <person name="Bauer D."/>
            <person name="Andreopoulos W."/>
            <person name="Pangilinan J."/>
            <person name="LaButti K."/>
            <person name="Riley R."/>
            <person name="Lipzen A."/>
            <person name="Clum A."/>
            <person name="Drula E."/>
            <person name="Henrissat B."/>
            <person name="Kohler A."/>
            <person name="Grigoriev I.V."/>
            <person name="Martin F.M."/>
            <person name="Hacquard S."/>
        </authorList>
    </citation>
    <scope>NUCLEOTIDE SEQUENCE</scope>
    <source>
        <strain evidence="8">MPI-SDFR-AT-0073</strain>
    </source>
</reference>
<accession>A0A9P8UMG5</accession>
<evidence type="ECO:0000256" key="6">
    <source>
        <dbReference type="ARBA" id="ARBA00023033"/>
    </source>
</evidence>
<proteinExistence type="inferred from homology"/>
<protein>
    <recommendedName>
        <fullName evidence="7">FAD-binding domain-containing protein</fullName>
    </recommendedName>
</protein>
<keyword evidence="3" id="KW-0285">Flavoprotein</keyword>
<dbReference type="EMBL" id="JAGPXC010000004">
    <property type="protein sequence ID" value="KAH6654645.1"/>
    <property type="molecule type" value="Genomic_DNA"/>
</dbReference>
<dbReference type="RefSeq" id="XP_045958915.1">
    <property type="nucleotide sequence ID" value="XM_046100086.1"/>
</dbReference>
<keyword evidence="5" id="KW-0560">Oxidoreductase</keyword>
<evidence type="ECO:0000313" key="8">
    <source>
        <dbReference type="EMBL" id="KAH6654645.1"/>
    </source>
</evidence>
<sequence>MALRVGIIGAGIGGLSSAIGLRRIGAEVEIFERSSFKNEVGAAITITPNGSRILDSWGFDEVKARVTEAKVLRMVHAHTLETAFMEDLADVPRKFGAKMGFYHRVDLHTTLKEMAQGEEADQPGTPATIRLGVAVVDIDCDTGMIALADGTTVTKDLIIVADGIRSQFISKITSHDDSVKELSWSAYRCLIPMNTILSDPATRSIFENQPAGYWTPFYIPKAFYMVAYPCRDNQTLNIALRHKTQPKDRDKEDWNSAAAREDVLQALKDYHPTMGEIINKASDIKIYKLVRREPLLRYWRGRAVIIGDAAHTILPTHAQGAVLAVEEAAALELLLEGLTNSADVPSRLELYSDLLKNHIHVVQNLSETIPGTRDEYRRKAEELCGDELFGHQAMNFSTPVQEFFYSYDVCKEVTRGMKEAGIMKDNAHVSV</sequence>
<dbReference type="GeneID" id="70128978"/>
<evidence type="ECO:0000256" key="4">
    <source>
        <dbReference type="ARBA" id="ARBA00022827"/>
    </source>
</evidence>
<dbReference type="InterPro" id="IPR036188">
    <property type="entry name" value="FAD/NAD-bd_sf"/>
</dbReference>
<keyword evidence="6" id="KW-0503">Monooxygenase</keyword>
<dbReference type="AlphaFoldDB" id="A0A9P8UMG5"/>
<dbReference type="OrthoDB" id="9993796at2759"/>
<keyword evidence="4" id="KW-0274">FAD</keyword>
<evidence type="ECO:0000256" key="5">
    <source>
        <dbReference type="ARBA" id="ARBA00023002"/>
    </source>
</evidence>
<evidence type="ECO:0000313" key="9">
    <source>
        <dbReference type="Proteomes" id="UP000758603"/>
    </source>
</evidence>
<dbReference type="PANTHER" id="PTHR13789">
    <property type="entry name" value="MONOOXYGENASE"/>
    <property type="match status" value="1"/>
</dbReference>
<evidence type="ECO:0000256" key="1">
    <source>
        <dbReference type="ARBA" id="ARBA00005179"/>
    </source>
</evidence>
<dbReference type="Gene3D" id="3.50.50.60">
    <property type="entry name" value="FAD/NAD(P)-binding domain"/>
    <property type="match status" value="1"/>
</dbReference>
<evidence type="ECO:0000256" key="2">
    <source>
        <dbReference type="ARBA" id="ARBA00007992"/>
    </source>
</evidence>
<dbReference type="SUPFAM" id="SSF51905">
    <property type="entry name" value="FAD/NAD(P)-binding domain"/>
    <property type="match status" value="1"/>
</dbReference>
<dbReference type="SUPFAM" id="SSF54373">
    <property type="entry name" value="FAD-linked reductases, C-terminal domain"/>
    <property type="match status" value="1"/>
</dbReference>
<dbReference type="Pfam" id="PF01494">
    <property type="entry name" value="FAD_binding_3"/>
    <property type="match status" value="1"/>
</dbReference>
<dbReference type="InterPro" id="IPR002938">
    <property type="entry name" value="FAD-bd"/>
</dbReference>
<comment type="pathway">
    <text evidence="1">Secondary metabolite biosynthesis.</text>
</comment>
<evidence type="ECO:0000259" key="7">
    <source>
        <dbReference type="Pfam" id="PF01494"/>
    </source>
</evidence>
<keyword evidence="9" id="KW-1185">Reference proteome</keyword>
<dbReference type="PRINTS" id="PR00420">
    <property type="entry name" value="RNGMNOXGNASE"/>
</dbReference>